<evidence type="ECO:0000313" key="4">
    <source>
        <dbReference type="EMBL" id="PLW44242.1"/>
    </source>
</evidence>
<feature type="chain" id="PRO_5015083746" evidence="2">
    <location>
        <begin position="22"/>
        <end position="155"/>
    </location>
</feature>
<reference evidence="6 7" key="1">
    <citation type="submission" date="2017-11" db="EMBL/GenBank/DDBJ databases">
        <title>De novo assembly and phasing of dikaryotic genomes from two isolates of Puccinia coronata f. sp. avenae, the causal agent of oat crown rust.</title>
        <authorList>
            <person name="Miller M.E."/>
            <person name="Zhang Y."/>
            <person name="Omidvar V."/>
            <person name="Sperschneider J."/>
            <person name="Schwessinger B."/>
            <person name="Raley C."/>
            <person name="Palmer J.M."/>
            <person name="Garnica D."/>
            <person name="Upadhyaya N."/>
            <person name="Rathjen J."/>
            <person name="Taylor J.M."/>
            <person name="Park R.F."/>
            <person name="Dodds P.N."/>
            <person name="Hirsch C.D."/>
            <person name="Kianian S.F."/>
            <person name="Figueroa M."/>
        </authorList>
    </citation>
    <scope>NUCLEOTIDE SEQUENCE [LARGE SCALE GENOMIC DNA]</scope>
    <source>
        <strain evidence="5">12NC29</strain>
        <strain evidence="3">12SD80</strain>
    </source>
</reference>
<name>A0A2N5THL2_9BASI</name>
<accession>A0A2N5THL2</accession>
<organism evidence="3 7">
    <name type="scientific">Puccinia coronata f. sp. avenae</name>
    <dbReference type="NCBI Taxonomy" id="200324"/>
    <lineage>
        <taxon>Eukaryota</taxon>
        <taxon>Fungi</taxon>
        <taxon>Dikarya</taxon>
        <taxon>Basidiomycota</taxon>
        <taxon>Pucciniomycotina</taxon>
        <taxon>Pucciniomycetes</taxon>
        <taxon>Pucciniales</taxon>
        <taxon>Pucciniaceae</taxon>
        <taxon>Puccinia</taxon>
    </lineage>
</organism>
<evidence type="ECO:0000313" key="5">
    <source>
        <dbReference type="EMBL" id="PLW56835.1"/>
    </source>
</evidence>
<dbReference type="EMBL" id="PGCI01000059">
    <property type="protein sequence ID" value="PLW44242.1"/>
    <property type="molecule type" value="Genomic_DNA"/>
</dbReference>
<evidence type="ECO:0000256" key="2">
    <source>
        <dbReference type="SAM" id="SignalP"/>
    </source>
</evidence>
<dbReference type="AlphaFoldDB" id="A0A2N5THL2"/>
<proteinExistence type="predicted"/>
<dbReference type="Proteomes" id="UP000235392">
    <property type="component" value="Unassembled WGS sequence"/>
</dbReference>
<feature type="region of interest" description="Disordered" evidence="1">
    <location>
        <begin position="101"/>
        <end position="121"/>
    </location>
</feature>
<evidence type="ECO:0000313" key="7">
    <source>
        <dbReference type="Proteomes" id="UP000235392"/>
    </source>
</evidence>
<comment type="caution">
    <text evidence="3">The sequence shown here is derived from an EMBL/GenBank/DDBJ whole genome shotgun (WGS) entry which is preliminary data.</text>
</comment>
<dbReference type="OrthoDB" id="2516345at2759"/>
<keyword evidence="2" id="KW-0732">Signal</keyword>
<gene>
    <name evidence="5" type="ORF">PCANC_01223</name>
    <name evidence="4" type="ORF">PCASD_03863</name>
    <name evidence="3" type="ORF">PCASD_23470</name>
</gene>
<feature type="signal peptide" evidence="2">
    <location>
        <begin position="1"/>
        <end position="21"/>
    </location>
</feature>
<evidence type="ECO:0000313" key="3">
    <source>
        <dbReference type="EMBL" id="PLW24993.1"/>
    </source>
</evidence>
<evidence type="ECO:0000313" key="6">
    <source>
        <dbReference type="Proteomes" id="UP000235388"/>
    </source>
</evidence>
<protein>
    <submittedName>
        <fullName evidence="3">Uncharacterized protein</fullName>
    </submittedName>
</protein>
<sequence length="155" mass="16597">MYAFNFKVFLGLFYAITVTLCAPHPTQNLDAGTVQTPATPGLDSLHCLRKRSKVGEIVGKVLTALDVGSEGVAKLIGDVLKLQKDFGSILKQLKSAGIIPGSQKDTKVQDPKQNTALTDAAPTPSLPTEVIVLDDRFVIQNNNTQETPLPAVLQT</sequence>
<evidence type="ECO:0000256" key="1">
    <source>
        <dbReference type="SAM" id="MobiDB-lite"/>
    </source>
</evidence>
<dbReference type="EMBL" id="PGCJ01000016">
    <property type="protein sequence ID" value="PLW56835.1"/>
    <property type="molecule type" value="Genomic_DNA"/>
</dbReference>
<dbReference type="Proteomes" id="UP000235388">
    <property type="component" value="Unassembled WGS sequence"/>
</dbReference>
<keyword evidence="6" id="KW-1185">Reference proteome</keyword>
<dbReference type="EMBL" id="PGCI01000579">
    <property type="protein sequence ID" value="PLW24993.1"/>
    <property type="molecule type" value="Genomic_DNA"/>
</dbReference>